<evidence type="ECO:0000256" key="3">
    <source>
        <dbReference type="ARBA" id="ARBA00022471"/>
    </source>
</evidence>
<evidence type="ECO:0000313" key="8">
    <source>
        <dbReference type="Proteomes" id="UP000188268"/>
    </source>
</evidence>
<protein>
    <submittedName>
        <fullName evidence="7">Plant self-incompatibility S1</fullName>
    </submittedName>
</protein>
<dbReference type="InterPro" id="IPR010264">
    <property type="entry name" value="Self-incomp_S1"/>
</dbReference>
<keyword evidence="3" id="KW-0713">Self-incompatibility</keyword>
<dbReference type="Pfam" id="PF05938">
    <property type="entry name" value="Self-incomp_S1"/>
    <property type="match status" value="1"/>
</dbReference>
<feature type="signal peptide" evidence="6">
    <location>
        <begin position="1"/>
        <end position="18"/>
    </location>
</feature>
<organism evidence="7 8">
    <name type="scientific">Corchorus capsularis</name>
    <name type="common">Jute</name>
    <dbReference type="NCBI Taxonomy" id="210143"/>
    <lineage>
        <taxon>Eukaryota</taxon>
        <taxon>Viridiplantae</taxon>
        <taxon>Streptophyta</taxon>
        <taxon>Embryophyta</taxon>
        <taxon>Tracheophyta</taxon>
        <taxon>Spermatophyta</taxon>
        <taxon>Magnoliopsida</taxon>
        <taxon>eudicotyledons</taxon>
        <taxon>Gunneridae</taxon>
        <taxon>Pentapetalae</taxon>
        <taxon>rosids</taxon>
        <taxon>malvids</taxon>
        <taxon>Malvales</taxon>
        <taxon>Malvaceae</taxon>
        <taxon>Grewioideae</taxon>
        <taxon>Apeibeae</taxon>
        <taxon>Corchorus</taxon>
    </lineage>
</organism>
<dbReference type="AlphaFoldDB" id="A0A1R3JG43"/>
<dbReference type="GO" id="GO:0060320">
    <property type="term" value="P:rejection of self pollen"/>
    <property type="evidence" value="ECO:0007669"/>
    <property type="project" value="UniProtKB-KW"/>
</dbReference>
<keyword evidence="4" id="KW-0964">Secreted</keyword>
<keyword evidence="5 6" id="KW-0732">Signal</keyword>
<evidence type="ECO:0000256" key="2">
    <source>
        <dbReference type="ARBA" id="ARBA00005581"/>
    </source>
</evidence>
<dbReference type="GO" id="GO:0005576">
    <property type="term" value="C:extracellular region"/>
    <property type="evidence" value="ECO:0007669"/>
    <property type="project" value="UniProtKB-SubCell"/>
</dbReference>
<dbReference type="Proteomes" id="UP000188268">
    <property type="component" value="Unassembled WGS sequence"/>
</dbReference>
<feature type="chain" id="PRO_5010355740" evidence="6">
    <location>
        <begin position="19"/>
        <end position="81"/>
    </location>
</feature>
<evidence type="ECO:0000256" key="5">
    <source>
        <dbReference type="ARBA" id="ARBA00022729"/>
    </source>
</evidence>
<comment type="subcellular location">
    <subcellularLocation>
        <location evidence="1">Secreted</location>
    </subcellularLocation>
</comment>
<accession>A0A1R3JG43</accession>
<dbReference type="OrthoDB" id="1900999at2759"/>
<proteinExistence type="inferred from homology"/>
<reference evidence="7 8" key="1">
    <citation type="submission" date="2013-09" db="EMBL/GenBank/DDBJ databases">
        <title>Corchorus capsularis genome sequencing.</title>
        <authorList>
            <person name="Alam M."/>
            <person name="Haque M.S."/>
            <person name="Islam M.S."/>
            <person name="Emdad E.M."/>
            <person name="Islam M.M."/>
            <person name="Ahmed B."/>
            <person name="Halim A."/>
            <person name="Hossen Q.M.M."/>
            <person name="Hossain M.Z."/>
            <person name="Ahmed R."/>
            <person name="Khan M.M."/>
            <person name="Islam R."/>
            <person name="Rashid M.M."/>
            <person name="Khan S.A."/>
            <person name="Rahman M.S."/>
            <person name="Alam M."/>
        </authorList>
    </citation>
    <scope>NUCLEOTIDE SEQUENCE [LARGE SCALE GENOMIC DNA]</scope>
    <source>
        <strain evidence="8">cv. CVL-1</strain>
        <tissue evidence="7">Whole seedling</tissue>
    </source>
</reference>
<comment type="caution">
    <text evidence="7">The sequence shown here is derived from an EMBL/GenBank/DDBJ whole genome shotgun (WGS) entry which is preliminary data.</text>
</comment>
<evidence type="ECO:0000256" key="1">
    <source>
        <dbReference type="ARBA" id="ARBA00004613"/>
    </source>
</evidence>
<evidence type="ECO:0000256" key="6">
    <source>
        <dbReference type="SAM" id="SignalP"/>
    </source>
</evidence>
<evidence type="ECO:0000313" key="7">
    <source>
        <dbReference type="EMBL" id="OMO93792.1"/>
    </source>
</evidence>
<name>A0A1R3JG43_COCAP</name>
<keyword evidence="8" id="KW-1185">Reference proteome</keyword>
<evidence type="ECO:0000256" key="4">
    <source>
        <dbReference type="ARBA" id="ARBA00022525"/>
    </source>
</evidence>
<sequence>MVLILLGLLSSFLTTTPSTSTAAAARLPDHRRSDLHLEDKWRVTIVNNLPPGKILTTHCQSGDDDMGVQQIPLEFNVKSLE</sequence>
<comment type="similarity">
    <text evidence="2">Belongs to the plant self-incompatibility (S1) protein family.</text>
</comment>
<dbReference type="EMBL" id="AWWV01008038">
    <property type="protein sequence ID" value="OMO93792.1"/>
    <property type="molecule type" value="Genomic_DNA"/>
</dbReference>
<gene>
    <name evidence="7" type="ORF">CCACVL1_06347</name>
</gene>
<dbReference type="Gramene" id="OMO93792">
    <property type="protein sequence ID" value="OMO93792"/>
    <property type="gene ID" value="CCACVL1_06347"/>
</dbReference>